<dbReference type="InterPro" id="IPR058531">
    <property type="entry name" value="Baseplate_J_M"/>
</dbReference>
<protein>
    <recommendedName>
        <fullName evidence="1">Baseplate J-like central domain-containing protein</fullName>
    </recommendedName>
</protein>
<organism evidence="2 3">
    <name type="scientific">Bombilactobacillus bombi</name>
    <dbReference type="NCBI Taxonomy" id="1303590"/>
    <lineage>
        <taxon>Bacteria</taxon>
        <taxon>Bacillati</taxon>
        <taxon>Bacillota</taxon>
        <taxon>Bacilli</taxon>
        <taxon>Lactobacillales</taxon>
        <taxon>Lactobacillaceae</taxon>
        <taxon>Bombilactobacillus</taxon>
    </lineage>
</organism>
<dbReference type="PANTHER" id="PTHR37829">
    <property type="entry name" value="PHAGE-LIKE ELEMENT PBSX PROTEIN XKDT"/>
    <property type="match status" value="1"/>
</dbReference>
<sequence length="405" mass="45091">MSPNELIKVYESRDYHYYLKSMLDKVPDNIDKREGSVIYDAVAPAAMNMALQSMSLANVIKETYIKTAEDVFLDYRAVERGTQRYPATAARVTAKFLDKHGKPINNVEVGDRFASLGDQPIFYKVISISSNFTGLLEAEELGTRPNAYLGQILPVTPNDSLYWAEVIEVSFPARDVETDEHLRQRLLSSDNWIAYGGNIADYLEMLSKISTVGAAQVYPVWAGGGTVKLVILDNDLMPASQQLLQEVKNTIDPPDAQGLGYGLAPIDHTVTVVAPQEVIVDVYIILQLENGEELSTLEPKIIYAIQDYFDLERKRWGKINQITGRGYSLTVYRSQILKEVMNVEGVVDADIPILNGINNDITMIENNNLSQLPILGKTTLIDRHQLAAGIKVENIKNRLVKVAGT</sequence>
<dbReference type="InterPro" id="IPR052399">
    <property type="entry name" value="Phage_Baseplate_Assmbl_Protein"/>
</dbReference>
<name>A0A417ZEP4_9LACO</name>
<gene>
    <name evidence="2" type="ORF">DS831_06080</name>
</gene>
<evidence type="ECO:0000259" key="1">
    <source>
        <dbReference type="Pfam" id="PF26078"/>
    </source>
</evidence>
<dbReference type="Pfam" id="PF26078">
    <property type="entry name" value="Baseplate_J_M"/>
    <property type="match status" value="1"/>
</dbReference>
<dbReference type="RefSeq" id="WP_118901416.1">
    <property type="nucleotide sequence ID" value="NZ_QOCR01000004.1"/>
</dbReference>
<accession>A0A417ZEP4</accession>
<dbReference type="AlphaFoldDB" id="A0A417ZEP4"/>
<comment type="caution">
    <text evidence="2">The sequence shown here is derived from an EMBL/GenBank/DDBJ whole genome shotgun (WGS) entry which is preliminary data.</text>
</comment>
<feature type="domain" description="Baseplate J-like central" evidence="1">
    <location>
        <begin position="194"/>
        <end position="274"/>
    </location>
</feature>
<dbReference type="Proteomes" id="UP000284109">
    <property type="component" value="Unassembled WGS sequence"/>
</dbReference>
<dbReference type="OrthoDB" id="2554267at2"/>
<dbReference type="EMBL" id="QOCR01000004">
    <property type="protein sequence ID" value="RHW49728.1"/>
    <property type="molecule type" value="Genomic_DNA"/>
</dbReference>
<evidence type="ECO:0000313" key="2">
    <source>
        <dbReference type="EMBL" id="RHW49728.1"/>
    </source>
</evidence>
<reference evidence="2 3" key="1">
    <citation type="submission" date="2018-07" db="EMBL/GenBank/DDBJ databases">
        <title>Genome sequences of six Lactobacillus spp. isolated from bumble bee guts.</title>
        <authorList>
            <person name="Motta E.V.S."/>
            <person name="Moran N.A."/>
        </authorList>
    </citation>
    <scope>NUCLEOTIDE SEQUENCE [LARGE SCALE GENOMIC DNA]</scope>
    <source>
        <strain evidence="2 3">BI-1.1</strain>
    </source>
</reference>
<dbReference type="PANTHER" id="PTHR37829:SF3">
    <property type="entry name" value="PROTEIN JAYE-RELATED"/>
    <property type="match status" value="1"/>
</dbReference>
<proteinExistence type="predicted"/>
<evidence type="ECO:0000313" key="3">
    <source>
        <dbReference type="Proteomes" id="UP000284109"/>
    </source>
</evidence>
<keyword evidence="3" id="KW-1185">Reference proteome</keyword>